<comment type="caution">
    <text evidence="2">The sequence shown here is derived from an EMBL/GenBank/DDBJ whole genome shotgun (WGS) entry which is preliminary data.</text>
</comment>
<protein>
    <submittedName>
        <fullName evidence="2">Glycosyltransferase</fullName>
    </submittedName>
</protein>
<name>A0A923SMU6_9BACT</name>
<dbReference type="Proteomes" id="UP000603640">
    <property type="component" value="Unassembled WGS sequence"/>
</dbReference>
<feature type="domain" description="Glycosyl transferase family 1" evidence="1">
    <location>
        <begin position="221"/>
        <end position="385"/>
    </location>
</feature>
<sequence>MNKVLLSAYACDPSRGSEYGNGWNWAYQLALKGYEVHVITTSRGRKSIEEQLNSKDFLSDKLVFHFIDHSNFWAKAYYKNFILMYVAYFLWQLKIFNYVKKSNIQFDLVHHVTWGSLKVGSALYKLNTPFVYGPVGGGHTAPLILKKFLYSDKKSEWARNFIGVFIAKINPLTRNTLKHAKTILATNAETLKMAKSLGGRDVNLILDAALPKDFGPSKFPDRNQEKLVLLWLGRIYAFKGLGLVLESLSKVPQQKLMNIELHVVGDGPFKDEAEKLSCKLGLQPIVKFHGSVPFSEVKKYYLKANAFIYCSLRDSCPAQVLEAQAFGLPVITLDLHGQSLLVQENRGIKCPVGDPLETVNQISKAIILLEENPLLRVKLGAEAFKFGQSQIWEAKVELIIKSYY</sequence>
<dbReference type="Gene3D" id="3.40.50.2000">
    <property type="entry name" value="Glycogen Phosphorylase B"/>
    <property type="match status" value="2"/>
</dbReference>
<reference evidence="2" key="1">
    <citation type="submission" date="2020-08" db="EMBL/GenBank/DDBJ databases">
        <title>Pontibacter sp. SD6 16S ribosomal RNA gene Genome sequencing and assembly.</title>
        <authorList>
            <person name="Kang M."/>
        </authorList>
    </citation>
    <scope>NUCLEOTIDE SEQUENCE</scope>
    <source>
        <strain evidence="2">SD6</strain>
    </source>
</reference>
<gene>
    <name evidence="2" type="ORF">H8S84_06755</name>
</gene>
<dbReference type="InterPro" id="IPR001296">
    <property type="entry name" value="Glyco_trans_1"/>
</dbReference>
<dbReference type="Pfam" id="PF00534">
    <property type="entry name" value="Glycos_transf_1"/>
    <property type="match status" value="1"/>
</dbReference>
<dbReference type="RefSeq" id="WP_187066470.1">
    <property type="nucleotide sequence ID" value="NZ_JACRVF010000001.1"/>
</dbReference>
<dbReference type="SUPFAM" id="SSF53756">
    <property type="entry name" value="UDP-Glycosyltransferase/glycogen phosphorylase"/>
    <property type="match status" value="1"/>
</dbReference>
<keyword evidence="3" id="KW-1185">Reference proteome</keyword>
<evidence type="ECO:0000259" key="1">
    <source>
        <dbReference type="Pfam" id="PF00534"/>
    </source>
</evidence>
<dbReference type="AlphaFoldDB" id="A0A923SMU6"/>
<organism evidence="2 3">
    <name type="scientific">Pontibacter cellulosilyticus</name>
    <dbReference type="NCBI Taxonomy" id="1720253"/>
    <lineage>
        <taxon>Bacteria</taxon>
        <taxon>Pseudomonadati</taxon>
        <taxon>Bacteroidota</taxon>
        <taxon>Cytophagia</taxon>
        <taxon>Cytophagales</taxon>
        <taxon>Hymenobacteraceae</taxon>
        <taxon>Pontibacter</taxon>
    </lineage>
</organism>
<dbReference type="EMBL" id="JACRVF010000001">
    <property type="protein sequence ID" value="MBC5992530.1"/>
    <property type="molecule type" value="Genomic_DNA"/>
</dbReference>
<dbReference type="InterPro" id="IPR050194">
    <property type="entry name" value="Glycosyltransferase_grp1"/>
</dbReference>
<dbReference type="PANTHER" id="PTHR45947:SF3">
    <property type="entry name" value="SULFOQUINOVOSYL TRANSFERASE SQD2"/>
    <property type="match status" value="1"/>
</dbReference>
<evidence type="ECO:0000313" key="2">
    <source>
        <dbReference type="EMBL" id="MBC5992530.1"/>
    </source>
</evidence>
<accession>A0A923SMU6</accession>
<dbReference type="GO" id="GO:0016757">
    <property type="term" value="F:glycosyltransferase activity"/>
    <property type="evidence" value="ECO:0007669"/>
    <property type="project" value="InterPro"/>
</dbReference>
<dbReference type="PANTHER" id="PTHR45947">
    <property type="entry name" value="SULFOQUINOVOSYL TRANSFERASE SQD2"/>
    <property type="match status" value="1"/>
</dbReference>
<evidence type="ECO:0000313" key="3">
    <source>
        <dbReference type="Proteomes" id="UP000603640"/>
    </source>
</evidence>
<proteinExistence type="predicted"/>